<accession>A0A409Y2K1</accession>
<dbReference type="InParanoid" id="A0A409Y2K1"/>
<keyword evidence="4" id="KW-1185">Reference proteome</keyword>
<feature type="domain" description="DUF6589" evidence="2">
    <location>
        <begin position="386"/>
        <end position="482"/>
    </location>
</feature>
<evidence type="ECO:0000256" key="1">
    <source>
        <dbReference type="SAM" id="MobiDB-lite"/>
    </source>
</evidence>
<organism evidence="3 4">
    <name type="scientific">Gymnopilus dilepis</name>
    <dbReference type="NCBI Taxonomy" id="231916"/>
    <lineage>
        <taxon>Eukaryota</taxon>
        <taxon>Fungi</taxon>
        <taxon>Dikarya</taxon>
        <taxon>Basidiomycota</taxon>
        <taxon>Agaricomycotina</taxon>
        <taxon>Agaricomycetes</taxon>
        <taxon>Agaricomycetidae</taxon>
        <taxon>Agaricales</taxon>
        <taxon>Agaricineae</taxon>
        <taxon>Hymenogastraceae</taxon>
        <taxon>Gymnopilus</taxon>
    </lineage>
</organism>
<dbReference type="STRING" id="231916.A0A409Y2K1"/>
<protein>
    <recommendedName>
        <fullName evidence="2">DUF6589 domain-containing protein</fullName>
    </recommendedName>
</protein>
<evidence type="ECO:0000313" key="3">
    <source>
        <dbReference type="EMBL" id="PPQ97245.1"/>
    </source>
</evidence>
<dbReference type="OrthoDB" id="5424058at2759"/>
<feature type="region of interest" description="Disordered" evidence="1">
    <location>
        <begin position="75"/>
        <end position="106"/>
    </location>
</feature>
<proteinExistence type="predicted"/>
<sequence>MSSYAFRLVTPQKRKGRTKTDENTPAQPQPTPARASLLTPVNTHSPTTFTFLDGLTPVPKKRRVARAFTGEDLANMRDERAKRDAEEAEARKEEEKRAEEEDRRLRKKDEAAKLNAALDGIKNSGYETLDAFLTALLNTEDQHRSSQVSKLLINHGKRLFDDMRRRQPDVAQDWALSTTRELVQKEAIYLAEYLTPEPKTPVEQILKRFSVAGLLAEADSRAPSICQILRQVMLPKGSDEPKYKKRELILATTLAALAKARNEHATEFQTTMCMFFFACGTTRTTFSVLNHAGITLSYTQAVDKLKLLGQERLKRMNVIARTRAFMLIWDNLNIAFKVSEQRHDSKDHFDNGTTATLVPLFGVEFGEIPLKPRRMHRPPILNYNVQDLLPSREEAERVQAGQLWHIKDILFTAFPALRKRLASSIPVHKTEQYPLPAMHIDESSLEGTLSVLDSILRGTLGLGEEDVKKHGLIICAGDQLSFCHTPVVVTNLIPNSSDQSGTPTCGFETSLE</sequence>
<dbReference type="AlphaFoldDB" id="A0A409Y2K1"/>
<dbReference type="Pfam" id="PF20231">
    <property type="entry name" value="DUF6589"/>
    <property type="match status" value="1"/>
</dbReference>
<gene>
    <name evidence="3" type="ORF">CVT26_000771</name>
</gene>
<evidence type="ECO:0000313" key="4">
    <source>
        <dbReference type="Proteomes" id="UP000284706"/>
    </source>
</evidence>
<name>A0A409Y2K1_9AGAR</name>
<feature type="region of interest" description="Disordered" evidence="1">
    <location>
        <begin position="1"/>
        <end position="44"/>
    </location>
</feature>
<dbReference type="EMBL" id="NHYE01001276">
    <property type="protein sequence ID" value="PPQ97245.1"/>
    <property type="molecule type" value="Genomic_DNA"/>
</dbReference>
<dbReference type="InterPro" id="IPR046496">
    <property type="entry name" value="DUF6589"/>
</dbReference>
<dbReference type="Proteomes" id="UP000284706">
    <property type="component" value="Unassembled WGS sequence"/>
</dbReference>
<reference evidence="3 4" key="1">
    <citation type="journal article" date="2018" name="Evol. Lett.">
        <title>Horizontal gene cluster transfer increased hallucinogenic mushroom diversity.</title>
        <authorList>
            <person name="Reynolds H.T."/>
            <person name="Vijayakumar V."/>
            <person name="Gluck-Thaler E."/>
            <person name="Korotkin H.B."/>
            <person name="Matheny P.B."/>
            <person name="Slot J.C."/>
        </authorList>
    </citation>
    <scope>NUCLEOTIDE SEQUENCE [LARGE SCALE GENOMIC DNA]</scope>
    <source>
        <strain evidence="3 4">SRW20</strain>
    </source>
</reference>
<comment type="caution">
    <text evidence="3">The sequence shown here is derived from an EMBL/GenBank/DDBJ whole genome shotgun (WGS) entry which is preliminary data.</text>
</comment>
<evidence type="ECO:0000259" key="2">
    <source>
        <dbReference type="Pfam" id="PF20231"/>
    </source>
</evidence>